<feature type="coiled-coil region" evidence="2">
    <location>
        <begin position="217"/>
        <end position="265"/>
    </location>
</feature>
<feature type="compositionally biased region" description="Polar residues" evidence="3">
    <location>
        <begin position="1"/>
        <end position="13"/>
    </location>
</feature>
<protein>
    <submittedName>
        <fullName evidence="6">Cortactin-binding protein-2 N-terminal domain-containing protein</fullName>
    </submittedName>
</protein>
<feature type="compositionally biased region" description="Polar residues" evidence="3">
    <location>
        <begin position="413"/>
        <end position="428"/>
    </location>
</feature>
<feature type="domain" description="Cortactin-binding protein-2 N-terminal" evidence="4">
    <location>
        <begin position="23"/>
        <end position="192"/>
    </location>
</feature>
<accession>A0A914ZDY3</accession>
<organism evidence="5 6">
    <name type="scientific">Panagrolaimus superbus</name>
    <dbReference type="NCBI Taxonomy" id="310955"/>
    <lineage>
        <taxon>Eukaryota</taxon>
        <taxon>Metazoa</taxon>
        <taxon>Ecdysozoa</taxon>
        <taxon>Nematoda</taxon>
        <taxon>Chromadorea</taxon>
        <taxon>Rhabditida</taxon>
        <taxon>Tylenchina</taxon>
        <taxon>Panagrolaimomorpha</taxon>
        <taxon>Panagrolaimoidea</taxon>
        <taxon>Panagrolaimidae</taxon>
        <taxon>Panagrolaimus</taxon>
    </lineage>
</organism>
<name>A0A914ZDY3_9BILA</name>
<keyword evidence="1 2" id="KW-0175">Coiled coil</keyword>
<evidence type="ECO:0000256" key="3">
    <source>
        <dbReference type="SAM" id="MobiDB-lite"/>
    </source>
</evidence>
<evidence type="ECO:0000256" key="2">
    <source>
        <dbReference type="SAM" id="Coils"/>
    </source>
</evidence>
<evidence type="ECO:0000313" key="5">
    <source>
        <dbReference type="Proteomes" id="UP000887577"/>
    </source>
</evidence>
<feature type="coiled-coil region" evidence="2">
    <location>
        <begin position="102"/>
        <end position="184"/>
    </location>
</feature>
<evidence type="ECO:0000259" key="4">
    <source>
        <dbReference type="Pfam" id="PF09727"/>
    </source>
</evidence>
<dbReference type="WBParaSite" id="PSU_v2.g9882.t1">
    <property type="protein sequence ID" value="PSU_v2.g9882.t1"/>
    <property type="gene ID" value="PSU_v2.g9882"/>
</dbReference>
<keyword evidence="5" id="KW-1185">Reference proteome</keyword>
<reference evidence="6" key="1">
    <citation type="submission" date="2022-11" db="UniProtKB">
        <authorList>
            <consortium name="WormBaseParasite"/>
        </authorList>
    </citation>
    <scope>IDENTIFICATION</scope>
</reference>
<dbReference type="Proteomes" id="UP000887577">
    <property type="component" value="Unplaced"/>
</dbReference>
<dbReference type="AlphaFoldDB" id="A0A914ZDY3"/>
<sequence length="494" mass="55653">MNPTSPRINSPSHASEKSDTDYSREELLKLLVYFEGELQQKEHENETLKDEKAQTLLNQAKYGKLKMGDPLMALNRDGNIMKECLDESVLNHMNGFIQKKRFKAMENIRKQHAQIIEEMEEQRSRKEAANAQTEDIMSALEDARDNLAKQIEFKQNEIDITTKLLEAEKQKRKAESDRTKLMVTYLLNERKKLLLTMQQRLTNQTGSANATADSPLVKELRKEIHYLRDERNRLNTLVQQLQTQNTALEKKLKIKEEDNAVLRQNILSKTRQQPEQINRQVNMGGLVVANKGAIAAASRNSAMTMPIRTRLPNSSSFPSTIPGTSSSNSLPKPQTANSTTTLYKKFPTISPSLGSSILPRPGGNRGVPFLGTKASNLPTTRNFQNHQQRRTNSNVDAEIDQLGMVIESMSPRPHTTGSIAKRSSSLPRNSQHLISLDVIHNTNEQHSYPHSSSSNIPIHRTNGNHPRTVPTTMPTGKHPSRMAQPGQKQPNITK</sequence>
<feature type="region of interest" description="Disordered" evidence="3">
    <location>
        <begin position="311"/>
        <end position="336"/>
    </location>
</feature>
<evidence type="ECO:0000256" key="1">
    <source>
        <dbReference type="ARBA" id="ARBA00023054"/>
    </source>
</evidence>
<feature type="compositionally biased region" description="Polar residues" evidence="3">
    <location>
        <begin position="444"/>
        <end position="474"/>
    </location>
</feature>
<dbReference type="PANTHER" id="PTHR23166">
    <property type="entry name" value="FILAMIN/GPBP-INTERACTING PROTEIN"/>
    <property type="match status" value="1"/>
</dbReference>
<dbReference type="InterPro" id="IPR019131">
    <property type="entry name" value="Cortactin-binding_p2_N"/>
</dbReference>
<evidence type="ECO:0000313" key="6">
    <source>
        <dbReference type="WBParaSite" id="PSU_v2.g9882.t1"/>
    </source>
</evidence>
<proteinExistence type="predicted"/>
<dbReference type="Pfam" id="PF09727">
    <property type="entry name" value="CortBP2"/>
    <property type="match status" value="1"/>
</dbReference>
<dbReference type="PANTHER" id="PTHR23166:SF5">
    <property type="entry name" value="CTTNBP2 N-TERMINAL-LIKE PROTEIN"/>
    <property type="match status" value="1"/>
</dbReference>
<feature type="region of interest" description="Disordered" evidence="3">
    <location>
        <begin position="444"/>
        <end position="494"/>
    </location>
</feature>
<feature type="region of interest" description="Disordered" evidence="3">
    <location>
        <begin position="1"/>
        <end position="22"/>
    </location>
</feature>
<dbReference type="InterPro" id="IPR050719">
    <property type="entry name" value="Cortactin-Actin_Reg"/>
</dbReference>
<feature type="region of interest" description="Disordered" evidence="3">
    <location>
        <begin position="409"/>
        <end position="428"/>
    </location>
</feature>
<feature type="coiled-coil region" evidence="2">
    <location>
        <begin position="31"/>
        <end position="58"/>
    </location>
</feature>